<evidence type="ECO:0000256" key="1">
    <source>
        <dbReference type="SAM" id="Coils"/>
    </source>
</evidence>
<dbReference type="Proteomes" id="UP000275078">
    <property type="component" value="Unassembled WGS sequence"/>
</dbReference>
<evidence type="ECO:0000313" key="4">
    <source>
        <dbReference type="Proteomes" id="UP000275078"/>
    </source>
</evidence>
<keyword evidence="4" id="KW-1185">Reference proteome</keyword>
<accession>A0A3N4IRV8</accession>
<evidence type="ECO:0000256" key="2">
    <source>
        <dbReference type="SAM" id="MobiDB-lite"/>
    </source>
</evidence>
<protein>
    <submittedName>
        <fullName evidence="3">Uncharacterized protein</fullName>
    </submittedName>
</protein>
<gene>
    <name evidence="3" type="ORF">BJ508DRAFT_303820</name>
</gene>
<name>A0A3N4IRV8_ASCIM</name>
<dbReference type="EMBL" id="ML119659">
    <property type="protein sequence ID" value="RPA84344.1"/>
    <property type="molecule type" value="Genomic_DNA"/>
</dbReference>
<sequence length="322" mass="36175">MTKRRSCLDTEDTFRLAPVNPNQQPDPISIAITHKRHYFDEEQYTVTTDPRTPAPKFLKSLQEATLGPLKIPGVSSKDQTSLGNLVDPIHPTLRIETVKESNLGSLLSELRELRVQVHENELWRVKTEAQDLERNRTLERHEAELAMTPSTIDKAELLDRHPPHQHTVSATIIFTPTRSTSASPASSFTISSAPTNSPATVQNGKHRPGDFKYTKKVDTSQPVGKFLRGLAKNPEDIVRIPNVSVFEAAPLSDILEDLELQIRQPLEVETVREEDIGGFMSAVSHMQKQLADLETKVEDIDRLRSEVEQLKRRADVSDVAMN</sequence>
<feature type="coiled-coil region" evidence="1">
    <location>
        <begin position="283"/>
        <end position="320"/>
    </location>
</feature>
<keyword evidence="1" id="KW-0175">Coiled coil</keyword>
<proteinExistence type="predicted"/>
<reference evidence="3 4" key="1">
    <citation type="journal article" date="2018" name="Nat. Ecol. Evol.">
        <title>Pezizomycetes genomes reveal the molecular basis of ectomycorrhizal truffle lifestyle.</title>
        <authorList>
            <person name="Murat C."/>
            <person name="Payen T."/>
            <person name="Noel B."/>
            <person name="Kuo A."/>
            <person name="Morin E."/>
            <person name="Chen J."/>
            <person name="Kohler A."/>
            <person name="Krizsan K."/>
            <person name="Balestrini R."/>
            <person name="Da Silva C."/>
            <person name="Montanini B."/>
            <person name="Hainaut M."/>
            <person name="Levati E."/>
            <person name="Barry K.W."/>
            <person name="Belfiori B."/>
            <person name="Cichocki N."/>
            <person name="Clum A."/>
            <person name="Dockter R.B."/>
            <person name="Fauchery L."/>
            <person name="Guy J."/>
            <person name="Iotti M."/>
            <person name="Le Tacon F."/>
            <person name="Lindquist E.A."/>
            <person name="Lipzen A."/>
            <person name="Malagnac F."/>
            <person name="Mello A."/>
            <person name="Molinier V."/>
            <person name="Miyauchi S."/>
            <person name="Poulain J."/>
            <person name="Riccioni C."/>
            <person name="Rubini A."/>
            <person name="Sitrit Y."/>
            <person name="Splivallo R."/>
            <person name="Traeger S."/>
            <person name="Wang M."/>
            <person name="Zifcakova L."/>
            <person name="Wipf D."/>
            <person name="Zambonelli A."/>
            <person name="Paolocci F."/>
            <person name="Nowrousian M."/>
            <person name="Ottonello S."/>
            <person name="Baldrian P."/>
            <person name="Spatafora J.W."/>
            <person name="Henrissat B."/>
            <person name="Nagy L.G."/>
            <person name="Aury J.M."/>
            <person name="Wincker P."/>
            <person name="Grigoriev I.V."/>
            <person name="Bonfante P."/>
            <person name="Martin F.M."/>
        </authorList>
    </citation>
    <scope>NUCLEOTIDE SEQUENCE [LARGE SCALE GENOMIC DNA]</scope>
    <source>
        <strain evidence="3 4">RN42</strain>
    </source>
</reference>
<dbReference type="AlphaFoldDB" id="A0A3N4IRV8"/>
<organism evidence="3 4">
    <name type="scientific">Ascobolus immersus RN42</name>
    <dbReference type="NCBI Taxonomy" id="1160509"/>
    <lineage>
        <taxon>Eukaryota</taxon>
        <taxon>Fungi</taxon>
        <taxon>Dikarya</taxon>
        <taxon>Ascomycota</taxon>
        <taxon>Pezizomycotina</taxon>
        <taxon>Pezizomycetes</taxon>
        <taxon>Pezizales</taxon>
        <taxon>Ascobolaceae</taxon>
        <taxon>Ascobolus</taxon>
    </lineage>
</organism>
<evidence type="ECO:0000313" key="3">
    <source>
        <dbReference type="EMBL" id="RPA84344.1"/>
    </source>
</evidence>
<feature type="region of interest" description="Disordered" evidence="2">
    <location>
        <begin position="185"/>
        <end position="215"/>
    </location>
</feature>
<feature type="compositionally biased region" description="Low complexity" evidence="2">
    <location>
        <begin position="185"/>
        <end position="195"/>
    </location>
</feature>